<evidence type="ECO:0000313" key="3">
    <source>
        <dbReference type="EMBL" id="RWR95531.1"/>
    </source>
</evidence>
<dbReference type="SUPFAM" id="SSF47769">
    <property type="entry name" value="SAM/Pointed domain"/>
    <property type="match status" value="1"/>
</dbReference>
<reference evidence="3 4" key="1">
    <citation type="journal article" date="2019" name="Nat. Plants">
        <title>Stout camphor tree genome fills gaps in understanding of flowering plant genome evolution.</title>
        <authorList>
            <person name="Chaw S.M."/>
            <person name="Liu Y.C."/>
            <person name="Wu Y.W."/>
            <person name="Wang H.Y."/>
            <person name="Lin C.I."/>
            <person name="Wu C.S."/>
            <person name="Ke H.M."/>
            <person name="Chang L.Y."/>
            <person name="Hsu C.Y."/>
            <person name="Yang H.T."/>
            <person name="Sudianto E."/>
            <person name="Hsu M.H."/>
            <person name="Wu K.P."/>
            <person name="Wang L.N."/>
            <person name="Leebens-Mack J.H."/>
            <person name="Tsai I.J."/>
        </authorList>
    </citation>
    <scope>NUCLEOTIDE SEQUENCE [LARGE SCALE GENOMIC DNA]</scope>
    <source>
        <strain evidence="4">cv. Chaw 1501</strain>
        <tissue evidence="3">Young leaves</tissue>
    </source>
</reference>
<comment type="caution">
    <text evidence="3">The sequence shown here is derived from an EMBL/GenBank/DDBJ whole genome shotgun (WGS) entry which is preliminary data.</text>
</comment>
<evidence type="ECO:0000256" key="1">
    <source>
        <dbReference type="ARBA" id="ARBA00022737"/>
    </source>
</evidence>
<protein>
    <submittedName>
        <fullName evidence="3">Sterile alpha motif domain-containing protein</fullName>
    </submittedName>
</protein>
<dbReference type="OrthoDB" id="271862at2759"/>
<organism evidence="3 4">
    <name type="scientific">Cinnamomum micranthum f. kanehirae</name>
    <dbReference type="NCBI Taxonomy" id="337451"/>
    <lineage>
        <taxon>Eukaryota</taxon>
        <taxon>Viridiplantae</taxon>
        <taxon>Streptophyta</taxon>
        <taxon>Embryophyta</taxon>
        <taxon>Tracheophyta</taxon>
        <taxon>Spermatophyta</taxon>
        <taxon>Magnoliopsida</taxon>
        <taxon>Magnoliidae</taxon>
        <taxon>Laurales</taxon>
        <taxon>Lauraceae</taxon>
        <taxon>Cinnamomum</taxon>
    </lineage>
</organism>
<dbReference type="Gene3D" id="1.10.150.50">
    <property type="entry name" value="Transcription Factor, Ets-1"/>
    <property type="match status" value="1"/>
</dbReference>
<dbReference type="AlphaFoldDB" id="A0A3S3R562"/>
<dbReference type="PANTHER" id="PTHR10627:SF68">
    <property type="entry name" value="F26K24.15 PROTEIN-RELATED"/>
    <property type="match status" value="1"/>
</dbReference>
<dbReference type="PANTHER" id="PTHR10627">
    <property type="entry name" value="SCP160"/>
    <property type="match status" value="1"/>
</dbReference>
<keyword evidence="4" id="KW-1185">Reference proteome</keyword>
<evidence type="ECO:0000313" key="4">
    <source>
        <dbReference type="Proteomes" id="UP000283530"/>
    </source>
</evidence>
<dbReference type="EMBL" id="QPKB01000011">
    <property type="protein sequence ID" value="RWR95531.1"/>
    <property type="molecule type" value="Genomic_DNA"/>
</dbReference>
<dbReference type="CDD" id="cd09487">
    <property type="entry name" value="SAM_superfamily"/>
    <property type="match status" value="1"/>
</dbReference>
<evidence type="ECO:0000259" key="2">
    <source>
        <dbReference type="PROSITE" id="PS50105"/>
    </source>
</evidence>
<dbReference type="InterPro" id="IPR013761">
    <property type="entry name" value="SAM/pointed_sf"/>
</dbReference>
<name>A0A3S3R562_9MAGN</name>
<accession>A0A3S3R562</accession>
<keyword evidence="1" id="KW-0677">Repeat</keyword>
<dbReference type="InterPro" id="IPR001660">
    <property type="entry name" value="SAM"/>
</dbReference>
<dbReference type="SMART" id="SM00454">
    <property type="entry name" value="SAM"/>
    <property type="match status" value="1"/>
</dbReference>
<feature type="domain" description="SAM" evidence="2">
    <location>
        <begin position="261"/>
        <end position="319"/>
    </location>
</feature>
<dbReference type="Pfam" id="PF07647">
    <property type="entry name" value="SAM_2"/>
    <property type="match status" value="1"/>
</dbReference>
<dbReference type="Proteomes" id="UP000283530">
    <property type="component" value="Unassembled WGS sequence"/>
</dbReference>
<dbReference type="PROSITE" id="PS50105">
    <property type="entry name" value="SAM_DOMAIN"/>
    <property type="match status" value="1"/>
</dbReference>
<gene>
    <name evidence="3" type="ORF">CKAN_02488000</name>
</gene>
<proteinExistence type="predicted"/>
<sequence>MIRILEFDKLTSPRYGNICSSMVKAKRRQLAALAASKETLSADEESWVLVKKQKITILIPPLPVQPASQSPRMKRVQTKTRKLVKGRSQISSKQHCKNSWTKQKKTTIHGFKDEIQCVGDGMKVMNPSIQAAPPNLTNERLPLSAAKAAHDGLDFVSELPSQPSLDLVPSANDAPFTNNQHIQRTYKSSGTLAGASQRHTVVLEALKLLAASKGRDLPLQVNGMRDVHSFTSASCLNIGALQNQRIRALNVEKKLRKAGGLSMWLISQGLGQFIQMFQREKIGKLQLLNLTMGKLKDMGANAVGPRRKLMHAIDCLCQPCYF</sequence>